<name>A0A7V6A3P3_9BACT</name>
<proteinExistence type="predicted"/>
<comment type="caution">
    <text evidence="2">The sequence shown here is derived from an EMBL/GenBank/DDBJ whole genome shotgun (WGS) entry which is preliminary data.</text>
</comment>
<reference evidence="2" key="1">
    <citation type="journal article" date="2020" name="mSystems">
        <title>Genome- and Community-Level Interaction Insights into Carbon Utilization and Element Cycling Functions of Hydrothermarchaeota in Hydrothermal Sediment.</title>
        <authorList>
            <person name="Zhou Z."/>
            <person name="Liu Y."/>
            <person name="Xu W."/>
            <person name="Pan J."/>
            <person name="Luo Z.H."/>
            <person name="Li M."/>
        </authorList>
    </citation>
    <scope>NUCLEOTIDE SEQUENCE [LARGE SCALE GENOMIC DNA]</scope>
    <source>
        <strain evidence="2">SpSt-767</strain>
    </source>
</reference>
<dbReference type="AlphaFoldDB" id="A0A7V6A3P3"/>
<gene>
    <name evidence="2" type="ORF">ENV52_08395</name>
</gene>
<organism evidence="2">
    <name type="scientific">Desulfobacca acetoxidans</name>
    <dbReference type="NCBI Taxonomy" id="60893"/>
    <lineage>
        <taxon>Bacteria</taxon>
        <taxon>Pseudomonadati</taxon>
        <taxon>Thermodesulfobacteriota</taxon>
        <taxon>Desulfobaccia</taxon>
        <taxon>Desulfobaccales</taxon>
        <taxon>Desulfobaccaceae</taxon>
        <taxon>Desulfobacca</taxon>
    </lineage>
</organism>
<evidence type="ECO:0000256" key="1">
    <source>
        <dbReference type="SAM" id="SignalP"/>
    </source>
</evidence>
<dbReference type="EMBL" id="DTGR01000135">
    <property type="protein sequence ID" value="HHS29704.1"/>
    <property type="molecule type" value="Genomic_DNA"/>
</dbReference>
<evidence type="ECO:0000313" key="2">
    <source>
        <dbReference type="EMBL" id="HHS29704.1"/>
    </source>
</evidence>
<keyword evidence="1" id="KW-0732">Signal</keyword>
<feature type="chain" id="PRO_5030818541" description="Rap1a immunity protein domain-containing protein" evidence="1">
    <location>
        <begin position="27"/>
        <end position="135"/>
    </location>
</feature>
<feature type="signal peptide" evidence="1">
    <location>
        <begin position="1"/>
        <end position="26"/>
    </location>
</feature>
<sequence>MTLTKTISLLALTFSLVLVLATGVPANSAPVGKAEMINGAHWTKWPLDAKLVYIRGLTNWADFIVEAQSQRGNTGEYCMSKVLVDALRNKTLGDIVGEVDAYYQKNPEKLGNSVIEAILRGATNICEPPAKEMKK</sequence>
<evidence type="ECO:0008006" key="3">
    <source>
        <dbReference type="Google" id="ProtNLM"/>
    </source>
</evidence>
<accession>A0A7V6A3P3</accession>
<protein>
    <recommendedName>
        <fullName evidence="3">Rap1a immunity protein domain-containing protein</fullName>
    </recommendedName>
</protein>